<accession>A0AAU9XPG1</accession>
<sequence length="168" mass="20176">MAESFENLDDILADWVNEDFEKSLVEAVDSYDKQEKERKSRFSVENNLTKLLEQSQSNTTKRNTKWVKKNSFLNVKIIVYTNWCQERNITTPLLKMNRKELDQNLARFYVEARTKEGEEYSRSALLRFRNSIERHLNNNEPKPISKQQQNSRRQAQNQPPRWQRKYST</sequence>
<evidence type="ECO:0000313" key="3">
    <source>
        <dbReference type="Proteomes" id="UP001159428"/>
    </source>
</evidence>
<dbReference type="AlphaFoldDB" id="A0AAU9XPG1"/>
<protein>
    <submittedName>
        <fullName evidence="2">Uncharacterized protein</fullName>
    </submittedName>
</protein>
<feature type="region of interest" description="Disordered" evidence="1">
    <location>
        <begin position="136"/>
        <end position="168"/>
    </location>
</feature>
<comment type="caution">
    <text evidence="2">The sequence shown here is derived from an EMBL/GenBank/DDBJ whole genome shotgun (WGS) entry which is preliminary data.</text>
</comment>
<dbReference type="Proteomes" id="UP001159428">
    <property type="component" value="Unassembled WGS sequence"/>
</dbReference>
<organism evidence="2 3">
    <name type="scientific">Pocillopora meandrina</name>
    <dbReference type="NCBI Taxonomy" id="46732"/>
    <lineage>
        <taxon>Eukaryota</taxon>
        <taxon>Metazoa</taxon>
        <taxon>Cnidaria</taxon>
        <taxon>Anthozoa</taxon>
        <taxon>Hexacorallia</taxon>
        <taxon>Scleractinia</taxon>
        <taxon>Astrocoeniina</taxon>
        <taxon>Pocilloporidae</taxon>
        <taxon>Pocillopora</taxon>
    </lineage>
</organism>
<keyword evidence="3" id="KW-1185">Reference proteome</keyword>
<dbReference type="EMBL" id="CALNXJ010000056">
    <property type="protein sequence ID" value="CAH3154784.1"/>
    <property type="molecule type" value="Genomic_DNA"/>
</dbReference>
<reference evidence="2 3" key="1">
    <citation type="submission" date="2022-05" db="EMBL/GenBank/DDBJ databases">
        <authorList>
            <consortium name="Genoscope - CEA"/>
            <person name="William W."/>
        </authorList>
    </citation>
    <scope>NUCLEOTIDE SEQUENCE [LARGE SCALE GENOMIC DNA]</scope>
</reference>
<name>A0AAU9XPG1_9CNID</name>
<proteinExistence type="predicted"/>
<evidence type="ECO:0000256" key="1">
    <source>
        <dbReference type="SAM" id="MobiDB-lite"/>
    </source>
</evidence>
<feature type="compositionally biased region" description="Low complexity" evidence="1">
    <location>
        <begin position="147"/>
        <end position="161"/>
    </location>
</feature>
<evidence type="ECO:0000313" key="2">
    <source>
        <dbReference type="EMBL" id="CAH3154784.1"/>
    </source>
</evidence>
<gene>
    <name evidence="2" type="ORF">PMEA_00027713</name>
</gene>